<keyword evidence="3" id="KW-1185">Reference proteome</keyword>
<name>A0AAV9BF62_ACOGR</name>
<feature type="domain" description="Rab3-GAP regulatory subunit N-terminal" evidence="1">
    <location>
        <begin position="28"/>
        <end position="373"/>
    </location>
</feature>
<dbReference type="InterPro" id="IPR026059">
    <property type="entry name" value="Rab3GAP2"/>
</dbReference>
<dbReference type="InterPro" id="IPR032839">
    <property type="entry name" value="RAB3GAP_N"/>
</dbReference>
<reference evidence="2" key="2">
    <citation type="submission" date="2023-06" db="EMBL/GenBank/DDBJ databases">
        <authorList>
            <person name="Ma L."/>
            <person name="Liu K.-W."/>
            <person name="Li Z."/>
            <person name="Hsiao Y.-Y."/>
            <person name="Qi Y."/>
            <person name="Fu T."/>
            <person name="Tang G."/>
            <person name="Zhang D."/>
            <person name="Sun W.-H."/>
            <person name="Liu D.-K."/>
            <person name="Li Y."/>
            <person name="Chen G.-Z."/>
            <person name="Liu X.-D."/>
            <person name="Liao X.-Y."/>
            <person name="Jiang Y.-T."/>
            <person name="Yu X."/>
            <person name="Hao Y."/>
            <person name="Huang J."/>
            <person name="Zhao X.-W."/>
            <person name="Ke S."/>
            <person name="Chen Y.-Y."/>
            <person name="Wu W.-L."/>
            <person name="Hsu J.-L."/>
            <person name="Lin Y.-F."/>
            <person name="Huang M.-D."/>
            <person name="Li C.-Y."/>
            <person name="Huang L."/>
            <person name="Wang Z.-W."/>
            <person name="Zhao X."/>
            <person name="Zhong W.-Y."/>
            <person name="Peng D.-H."/>
            <person name="Ahmad S."/>
            <person name="Lan S."/>
            <person name="Zhang J.-S."/>
            <person name="Tsai W.-C."/>
            <person name="Van De Peer Y."/>
            <person name="Liu Z.-J."/>
        </authorList>
    </citation>
    <scope>NUCLEOTIDE SEQUENCE</scope>
    <source>
        <strain evidence="2">SCP</strain>
        <tissue evidence="2">Leaves</tissue>
    </source>
</reference>
<gene>
    <name evidence="2" type="ORF">QJS04_geneDACA000846</name>
</gene>
<evidence type="ECO:0000313" key="2">
    <source>
        <dbReference type="EMBL" id="KAK1275086.1"/>
    </source>
</evidence>
<sequence>MAKRSHLSELGCIACDELDELGAGKEGWLVDTPSLVIALDDRSIALARRFAVLVISWGDRDRPSAEIWRSLSPVDGEISAIEWVTRGDLRVLAIGTTGGFLLLYSPQARLIHKQMIYPARILRLRVRSVKNEDAQDASFEDSLLEGWFQEVQSRKWEWQTQEDSEGSSHGKLPCQLWNVSKYGLCADTAITGIMPPPLMELQSRQQYYCGVTIGEDAVISAYRLSEDRSRSLVGTILSKVVPATFSTLASFSKMIWRNEQVSTRKSDTPQPFAKASPLTCLKDHPRKGEKLTLSPSGTLAAITDSLGRILLLDTQALVVVRLWKGYREACCLFTEMLIGKNASASSTYYEPKKSDYCLCLAIHAPRKGIIERFSRVKKAFGSKNLNKNDVSHLKTKFDDTMRGQNRIQYLQRKRRDMKNLDGSWL</sequence>
<comment type="caution">
    <text evidence="2">The sequence shown here is derived from an EMBL/GenBank/DDBJ whole genome shotgun (WGS) entry which is preliminary data.</text>
</comment>
<reference evidence="2" key="1">
    <citation type="journal article" date="2023" name="Nat. Commun.">
        <title>Diploid and tetraploid genomes of Acorus and the evolution of monocots.</title>
        <authorList>
            <person name="Ma L."/>
            <person name="Liu K.W."/>
            <person name="Li Z."/>
            <person name="Hsiao Y.Y."/>
            <person name="Qi Y."/>
            <person name="Fu T."/>
            <person name="Tang G.D."/>
            <person name="Zhang D."/>
            <person name="Sun W.H."/>
            <person name="Liu D.K."/>
            <person name="Li Y."/>
            <person name="Chen G.Z."/>
            <person name="Liu X.D."/>
            <person name="Liao X.Y."/>
            <person name="Jiang Y.T."/>
            <person name="Yu X."/>
            <person name="Hao Y."/>
            <person name="Huang J."/>
            <person name="Zhao X.W."/>
            <person name="Ke S."/>
            <person name="Chen Y.Y."/>
            <person name="Wu W.L."/>
            <person name="Hsu J.L."/>
            <person name="Lin Y.F."/>
            <person name="Huang M.D."/>
            <person name="Li C.Y."/>
            <person name="Huang L."/>
            <person name="Wang Z.W."/>
            <person name="Zhao X."/>
            <person name="Zhong W.Y."/>
            <person name="Peng D.H."/>
            <person name="Ahmad S."/>
            <person name="Lan S."/>
            <person name="Zhang J.S."/>
            <person name="Tsai W.C."/>
            <person name="Van de Peer Y."/>
            <person name="Liu Z.J."/>
        </authorList>
    </citation>
    <scope>NUCLEOTIDE SEQUENCE</scope>
    <source>
        <strain evidence="2">SCP</strain>
    </source>
</reference>
<dbReference type="AlphaFoldDB" id="A0AAV9BF62"/>
<protein>
    <recommendedName>
        <fullName evidence="1">Rab3-GAP regulatory subunit N-terminal domain-containing protein</fullName>
    </recommendedName>
</protein>
<dbReference type="EMBL" id="JAUJYN010000003">
    <property type="protein sequence ID" value="KAK1275086.1"/>
    <property type="molecule type" value="Genomic_DNA"/>
</dbReference>
<evidence type="ECO:0000259" key="1">
    <source>
        <dbReference type="Pfam" id="PF14655"/>
    </source>
</evidence>
<proteinExistence type="predicted"/>
<organism evidence="2 3">
    <name type="scientific">Acorus gramineus</name>
    <name type="common">Dwarf sweet flag</name>
    <dbReference type="NCBI Taxonomy" id="55184"/>
    <lineage>
        <taxon>Eukaryota</taxon>
        <taxon>Viridiplantae</taxon>
        <taxon>Streptophyta</taxon>
        <taxon>Embryophyta</taxon>
        <taxon>Tracheophyta</taxon>
        <taxon>Spermatophyta</taxon>
        <taxon>Magnoliopsida</taxon>
        <taxon>Liliopsida</taxon>
        <taxon>Acoraceae</taxon>
        <taxon>Acorus</taxon>
    </lineage>
</organism>
<dbReference type="Pfam" id="PF14655">
    <property type="entry name" value="RAB3GAP2_N"/>
    <property type="match status" value="1"/>
</dbReference>
<evidence type="ECO:0000313" key="3">
    <source>
        <dbReference type="Proteomes" id="UP001179952"/>
    </source>
</evidence>
<accession>A0AAV9BF62</accession>
<dbReference type="PANTHER" id="PTHR12472:SF0">
    <property type="entry name" value="RAB3 GTPASE-ACTIVATING PROTEIN NON-CATALYTIC SUBUNIT"/>
    <property type="match status" value="1"/>
</dbReference>
<dbReference type="Proteomes" id="UP001179952">
    <property type="component" value="Unassembled WGS sequence"/>
</dbReference>
<dbReference type="PANTHER" id="PTHR12472">
    <property type="entry name" value="RAB3-GAP REGULATORY DOMAIN"/>
    <property type="match status" value="1"/>
</dbReference>